<comment type="caution">
    <text evidence="1">The sequence shown here is derived from an EMBL/GenBank/DDBJ whole genome shotgun (WGS) entry which is preliminary data.</text>
</comment>
<reference evidence="1 2" key="1">
    <citation type="submission" date="2023-02" db="EMBL/GenBank/DDBJ databases">
        <title>LHISI_Scaffold_Assembly.</title>
        <authorList>
            <person name="Stuart O.P."/>
            <person name="Cleave R."/>
            <person name="Magrath M.J.L."/>
            <person name="Mikheyev A.S."/>
        </authorList>
    </citation>
    <scope>NUCLEOTIDE SEQUENCE [LARGE SCALE GENOMIC DNA]</scope>
    <source>
        <strain evidence="1">Daus_M_001</strain>
        <tissue evidence="1">Leg muscle</tissue>
    </source>
</reference>
<organism evidence="1 2">
    <name type="scientific">Dryococelus australis</name>
    <dbReference type="NCBI Taxonomy" id="614101"/>
    <lineage>
        <taxon>Eukaryota</taxon>
        <taxon>Metazoa</taxon>
        <taxon>Ecdysozoa</taxon>
        <taxon>Arthropoda</taxon>
        <taxon>Hexapoda</taxon>
        <taxon>Insecta</taxon>
        <taxon>Pterygota</taxon>
        <taxon>Neoptera</taxon>
        <taxon>Polyneoptera</taxon>
        <taxon>Phasmatodea</taxon>
        <taxon>Verophasmatodea</taxon>
        <taxon>Anareolatae</taxon>
        <taxon>Phasmatidae</taxon>
        <taxon>Eurycanthinae</taxon>
        <taxon>Dryococelus</taxon>
    </lineage>
</organism>
<proteinExistence type="predicted"/>
<gene>
    <name evidence="1" type="ORF">PR048_014194</name>
</gene>
<keyword evidence="2" id="KW-1185">Reference proteome</keyword>
<protein>
    <submittedName>
        <fullName evidence="1">Uncharacterized protein</fullName>
    </submittedName>
</protein>
<name>A0ABQ9HDI5_9NEOP</name>
<sequence length="209" mass="23105">MVKKPRIDYMCVDRPDDGRVCEPWASRQYIWPVGLWEMIPKPLAAVAGDGVHPPVDEDPKLGFVEPLRGGPGVYAVPVGLVLHSPDAACAQRCERCHGHCVLHLPHLSVFLGDRGEPRSGWLCWNSIPDANECESEWVTTALPRSLGGAIIHGFSVMCRLARNQGSDKGHTDVLFKLPIASTRQAVQWVEIFWAALTIVVLRVDEGEVR</sequence>
<accession>A0ABQ9HDI5</accession>
<evidence type="ECO:0000313" key="2">
    <source>
        <dbReference type="Proteomes" id="UP001159363"/>
    </source>
</evidence>
<dbReference type="Proteomes" id="UP001159363">
    <property type="component" value="Chromosome 4"/>
</dbReference>
<evidence type="ECO:0000313" key="1">
    <source>
        <dbReference type="EMBL" id="KAJ8882387.1"/>
    </source>
</evidence>
<dbReference type="EMBL" id="JARBHB010000005">
    <property type="protein sequence ID" value="KAJ8882387.1"/>
    <property type="molecule type" value="Genomic_DNA"/>
</dbReference>